<dbReference type="InterPro" id="IPR020904">
    <property type="entry name" value="Sc_DH/Rdtase_CS"/>
</dbReference>
<evidence type="ECO:0000256" key="1">
    <source>
        <dbReference type="ARBA" id="ARBA00006484"/>
    </source>
</evidence>
<reference evidence="3 4" key="1">
    <citation type="journal article" date="2010" name="Stand. Genomic Sci.">
        <title>Complete genome sequence of Conexibacter woesei type strain (ID131577).</title>
        <authorList>
            <person name="Pukall R."/>
            <person name="Lapidus A."/>
            <person name="Glavina Del Rio T."/>
            <person name="Copeland A."/>
            <person name="Tice H."/>
            <person name="Cheng J.-F."/>
            <person name="Lucas S."/>
            <person name="Chen F."/>
            <person name="Nolan M."/>
            <person name="Bruce D."/>
            <person name="Goodwin L."/>
            <person name="Pitluck S."/>
            <person name="Mavromatis K."/>
            <person name="Ivanova N."/>
            <person name="Ovchinnikova G."/>
            <person name="Pati A."/>
            <person name="Chen A."/>
            <person name="Palaniappan K."/>
            <person name="Land M."/>
            <person name="Hauser L."/>
            <person name="Chang Y.-J."/>
            <person name="Jeffries C.D."/>
            <person name="Chain P."/>
            <person name="Meincke L."/>
            <person name="Sims D."/>
            <person name="Brettin T."/>
            <person name="Detter J.C."/>
            <person name="Rohde M."/>
            <person name="Goeker M."/>
            <person name="Bristow J."/>
            <person name="Eisen J.A."/>
            <person name="Markowitz V."/>
            <person name="Kyrpides N.C."/>
            <person name="Klenk H.-P."/>
            <person name="Hugenholtz P."/>
        </authorList>
    </citation>
    <scope>NUCLEOTIDE SEQUENCE [LARGE SCALE GENOMIC DNA]</scope>
    <source>
        <strain evidence="4">DSM 14684 / CIP 108061 / JCM 11494 / NBRC 100937 / ID131577</strain>
    </source>
</reference>
<dbReference type="Proteomes" id="UP000008229">
    <property type="component" value="Chromosome"/>
</dbReference>
<dbReference type="HOGENOM" id="CLU_010194_1_3_11"/>
<dbReference type="KEGG" id="cwo:Cwoe_4132"/>
<dbReference type="SUPFAM" id="SSF51735">
    <property type="entry name" value="NAD(P)-binding Rossmann-fold domains"/>
    <property type="match status" value="1"/>
</dbReference>
<dbReference type="PANTHER" id="PTHR24321:SF8">
    <property type="entry name" value="ESTRADIOL 17-BETA-DEHYDROGENASE 8-RELATED"/>
    <property type="match status" value="1"/>
</dbReference>
<dbReference type="Gene3D" id="3.40.50.720">
    <property type="entry name" value="NAD(P)-binding Rossmann-like Domain"/>
    <property type="match status" value="1"/>
</dbReference>
<proteinExistence type="inferred from homology"/>
<dbReference type="FunFam" id="3.40.50.720:FF:000084">
    <property type="entry name" value="Short-chain dehydrogenase reductase"/>
    <property type="match status" value="1"/>
</dbReference>
<organism evidence="3 4">
    <name type="scientific">Conexibacter woesei (strain DSM 14684 / CCUG 47730 / CIP 108061 / JCM 11494 / NBRC 100937 / ID131577)</name>
    <dbReference type="NCBI Taxonomy" id="469383"/>
    <lineage>
        <taxon>Bacteria</taxon>
        <taxon>Bacillati</taxon>
        <taxon>Actinomycetota</taxon>
        <taxon>Thermoleophilia</taxon>
        <taxon>Solirubrobacterales</taxon>
        <taxon>Conexibacteraceae</taxon>
        <taxon>Conexibacter</taxon>
    </lineage>
</organism>
<keyword evidence="2" id="KW-0560">Oxidoreductase</keyword>
<dbReference type="InterPro" id="IPR002347">
    <property type="entry name" value="SDR_fam"/>
</dbReference>
<dbReference type="Pfam" id="PF13561">
    <property type="entry name" value="adh_short_C2"/>
    <property type="match status" value="1"/>
</dbReference>
<dbReference type="PANTHER" id="PTHR24321">
    <property type="entry name" value="DEHYDROGENASES, SHORT CHAIN"/>
    <property type="match status" value="1"/>
</dbReference>
<dbReference type="AlphaFoldDB" id="D3F4U0"/>
<dbReference type="STRING" id="469383.Cwoe_4132"/>
<evidence type="ECO:0000256" key="2">
    <source>
        <dbReference type="ARBA" id="ARBA00023002"/>
    </source>
</evidence>
<evidence type="ECO:0000313" key="3">
    <source>
        <dbReference type="EMBL" id="ADB52547.1"/>
    </source>
</evidence>
<protein>
    <submittedName>
        <fullName evidence="3">Short-chain dehydrogenase/reductase SDR</fullName>
    </submittedName>
</protein>
<dbReference type="CDD" id="cd05233">
    <property type="entry name" value="SDR_c"/>
    <property type="match status" value="1"/>
</dbReference>
<keyword evidence="4" id="KW-1185">Reference proteome</keyword>
<dbReference type="EMBL" id="CP001854">
    <property type="protein sequence ID" value="ADB52547.1"/>
    <property type="molecule type" value="Genomic_DNA"/>
</dbReference>
<dbReference type="PROSITE" id="PS00061">
    <property type="entry name" value="ADH_SHORT"/>
    <property type="match status" value="1"/>
</dbReference>
<name>D3F4U0_CONWI</name>
<accession>D3F4U0</accession>
<dbReference type="PRINTS" id="PR00080">
    <property type="entry name" value="SDRFAMILY"/>
</dbReference>
<dbReference type="eggNOG" id="COG1028">
    <property type="taxonomic scope" value="Bacteria"/>
</dbReference>
<sequence>MGKLDNRVAIVTGAAQGIGRAIAGKLVEEGATVVVADLNGDGAAKAAEELGGVAVQADVSVEADAQKIVDTTLERHGRVDVLVHAAAIVPFVPWDEVDFAYWRKIVSVNLDGTYLVGRAVEKPMRAAGYGRIVNIASNSFFAGTPNMGPYVAAKGGVIGLTRVQATELGKYGITSNAVAPGIIRSEGALATPHKDSFDFVQALQALPRHGHPADIAPAVSFLASEESGWVTGQTLVVDAGHIRD</sequence>
<dbReference type="InterPro" id="IPR036291">
    <property type="entry name" value="NAD(P)-bd_dom_sf"/>
</dbReference>
<dbReference type="GO" id="GO:0016491">
    <property type="term" value="F:oxidoreductase activity"/>
    <property type="evidence" value="ECO:0007669"/>
    <property type="project" value="UniProtKB-KW"/>
</dbReference>
<dbReference type="PRINTS" id="PR00081">
    <property type="entry name" value="GDHRDH"/>
</dbReference>
<evidence type="ECO:0000313" key="4">
    <source>
        <dbReference type="Proteomes" id="UP000008229"/>
    </source>
</evidence>
<gene>
    <name evidence="3" type="ordered locus">Cwoe_4132</name>
</gene>
<comment type="similarity">
    <text evidence="1">Belongs to the short-chain dehydrogenases/reductases (SDR) family.</text>
</comment>
<reference evidence="4" key="2">
    <citation type="submission" date="2010-01" db="EMBL/GenBank/DDBJ databases">
        <title>The complete genome of Conexibacter woesei DSM 14684.</title>
        <authorList>
            <consortium name="US DOE Joint Genome Institute (JGI-PGF)"/>
            <person name="Lucas S."/>
            <person name="Copeland A."/>
            <person name="Lapidus A."/>
            <person name="Glavina del Rio T."/>
            <person name="Dalin E."/>
            <person name="Tice H."/>
            <person name="Bruce D."/>
            <person name="Goodwin L."/>
            <person name="Pitluck S."/>
            <person name="Kyrpides N."/>
            <person name="Mavromatis K."/>
            <person name="Ivanova N."/>
            <person name="Mikhailova N."/>
            <person name="Chertkov O."/>
            <person name="Brettin T."/>
            <person name="Detter J.C."/>
            <person name="Han C."/>
            <person name="Larimer F."/>
            <person name="Land M."/>
            <person name="Hauser L."/>
            <person name="Markowitz V."/>
            <person name="Cheng J.-F."/>
            <person name="Hugenholtz P."/>
            <person name="Woyke T."/>
            <person name="Wu D."/>
            <person name="Pukall R."/>
            <person name="Steenblock K."/>
            <person name="Schneider S."/>
            <person name="Klenk H.-P."/>
            <person name="Eisen J.A."/>
        </authorList>
    </citation>
    <scope>NUCLEOTIDE SEQUENCE [LARGE SCALE GENOMIC DNA]</scope>
    <source>
        <strain evidence="4">DSM 14684 / CIP 108061 / JCM 11494 / NBRC 100937 / ID131577</strain>
    </source>
</reference>
<dbReference type="RefSeq" id="WP_012935598.1">
    <property type="nucleotide sequence ID" value="NC_013739.1"/>
</dbReference>